<dbReference type="Proteomes" id="UP000054721">
    <property type="component" value="Unassembled WGS sequence"/>
</dbReference>
<reference evidence="1 2" key="1">
    <citation type="submission" date="2015-05" db="EMBL/GenBank/DDBJ databases">
        <title>Evolution of Trichinella species and genotypes.</title>
        <authorList>
            <person name="Korhonen P.K."/>
            <person name="Edoardo P."/>
            <person name="Giuseppe L.R."/>
            <person name="Gasser R.B."/>
        </authorList>
    </citation>
    <scope>NUCLEOTIDE SEQUENCE [LARGE SCALE GENOMIC DNA]</scope>
    <source>
        <strain evidence="1">ISS10</strain>
    </source>
</reference>
<evidence type="ECO:0000313" key="1">
    <source>
        <dbReference type="EMBL" id="KRZ47547.1"/>
    </source>
</evidence>
<evidence type="ECO:0000313" key="2">
    <source>
        <dbReference type="Proteomes" id="UP000054721"/>
    </source>
</evidence>
<keyword evidence="2" id="KW-1185">Reference proteome</keyword>
<organism evidence="1 2">
    <name type="scientific">Trichinella nativa</name>
    <dbReference type="NCBI Taxonomy" id="6335"/>
    <lineage>
        <taxon>Eukaryota</taxon>
        <taxon>Metazoa</taxon>
        <taxon>Ecdysozoa</taxon>
        <taxon>Nematoda</taxon>
        <taxon>Enoplea</taxon>
        <taxon>Dorylaimia</taxon>
        <taxon>Trichinellida</taxon>
        <taxon>Trichinellidae</taxon>
        <taxon>Trichinella</taxon>
    </lineage>
</organism>
<comment type="caution">
    <text evidence="1">The sequence shown here is derived from an EMBL/GenBank/DDBJ whole genome shotgun (WGS) entry which is preliminary data.</text>
</comment>
<dbReference type="OrthoDB" id="10501788at2759"/>
<gene>
    <name evidence="1" type="ORF">T02_7432</name>
</gene>
<protein>
    <submittedName>
        <fullName evidence="1">Uncharacterized protein</fullName>
    </submittedName>
</protein>
<sequence length="65" mass="7499">MNVKRQRVGCIVNSLSFYCGPLRFMNMVSWPLSEMIAFPIASHELLKGILVQRENEQMTNCPQLQ</sequence>
<accession>A0A0V1KJR0</accession>
<dbReference type="AlphaFoldDB" id="A0A0V1KJR0"/>
<name>A0A0V1KJR0_9BILA</name>
<dbReference type="EMBL" id="JYDW01000700">
    <property type="protein sequence ID" value="KRZ47547.1"/>
    <property type="molecule type" value="Genomic_DNA"/>
</dbReference>
<proteinExistence type="predicted"/>